<proteinExistence type="predicted"/>
<comment type="caution">
    <text evidence="1">The sequence shown here is derived from an EMBL/GenBank/DDBJ whole genome shotgun (WGS) entry which is preliminary data.</text>
</comment>
<sequence>MAAVEFAVAAPFLLTLFLGGSELTHNIIARKKVAEIALMVADNASRMGDDTVLTNKPITEAEINEVFLGAQLQSGSLDLHANGRIVLSSLERNSDGGQWIHWQRCYGSASFTPTHAEGTGATGTGLAGLGPAGNLVAAPAGDAVMFVTVVYDYTPIVPIGFANYTTQRFTSTAAVMVRDDRDLAGVTNPIPTATVANCS</sequence>
<reference evidence="2" key="1">
    <citation type="submission" date="2019-01" db="EMBL/GenBank/DDBJ databases">
        <title>Cytophagaceae bacterium strain CAR-16.</title>
        <authorList>
            <person name="Chen W.-M."/>
        </authorList>
    </citation>
    <scope>NUCLEOTIDE SEQUENCE [LARGE SCALE GENOMIC DNA]</scope>
    <source>
        <strain evidence="2">CHR27</strain>
    </source>
</reference>
<name>A0A4Q1KFR5_9SPHN</name>
<keyword evidence="2" id="KW-1185">Reference proteome</keyword>
<evidence type="ECO:0008006" key="3">
    <source>
        <dbReference type="Google" id="ProtNLM"/>
    </source>
</evidence>
<evidence type="ECO:0000313" key="2">
    <source>
        <dbReference type="Proteomes" id="UP000290958"/>
    </source>
</evidence>
<dbReference type="RefSeq" id="WP_129404686.1">
    <property type="nucleotide sequence ID" value="NZ_SBKP01000011.1"/>
</dbReference>
<organism evidence="1 2">
    <name type="scientific">Sphingobium fluviale</name>
    <dbReference type="NCBI Taxonomy" id="2506423"/>
    <lineage>
        <taxon>Bacteria</taxon>
        <taxon>Pseudomonadati</taxon>
        <taxon>Pseudomonadota</taxon>
        <taxon>Alphaproteobacteria</taxon>
        <taxon>Sphingomonadales</taxon>
        <taxon>Sphingomonadaceae</taxon>
        <taxon>Sphingobium</taxon>
    </lineage>
</organism>
<dbReference type="EMBL" id="SBKP01000011">
    <property type="protein sequence ID" value="RXR27657.1"/>
    <property type="molecule type" value="Genomic_DNA"/>
</dbReference>
<dbReference type="Proteomes" id="UP000290958">
    <property type="component" value="Unassembled WGS sequence"/>
</dbReference>
<dbReference type="AlphaFoldDB" id="A0A4Q1KFR5"/>
<protein>
    <recommendedName>
        <fullName evidence="3">Pilus assembly protein</fullName>
    </recommendedName>
</protein>
<dbReference type="OrthoDB" id="7432392at2"/>
<accession>A0A4Q1KFR5</accession>
<evidence type="ECO:0000313" key="1">
    <source>
        <dbReference type="EMBL" id="RXR27657.1"/>
    </source>
</evidence>
<gene>
    <name evidence="1" type="ORF">EQG66_11230</name>
</gene>